<accession>A0A0M6YHT0</accession>
<evidence type="ECO:0000259" key="1">
    <source>
        <dbReference type="Pfam" id="PF04230"/>
    </source>
</evidence>
<organism evidence="2 3">
    <name type="scientific">Jannaschia donghaensis</name>
    <dbReference type="NCBI Taxonomy" id="420998"/>
    <lineage>
        <taxon>Bacteria</taxon>
        <taxon>Pseudomonadati</taxon>
        <taxon>Pseudomonadota</taxon>
        <taxon>Alphaproteobacteria</taxon>
        <taxon>Rhodobacterales</taxon>
        <taxon>Roseobacteraceae</taxon>
        <taxon>Jannaschia</taxon>
    </lineage>
</organism>
<evidence type="ECO:0000313" key="2">
    <source>
        <dbReference type="EMBL" id="CTQ49339.1"/>
    </source>
</evidence>
<dbReference type="Pfam" id="PF04230">
    <property type="entry name" value="PS_pyruv_trans"/>
    <property type="match status" value="1"/>
</dbReference>
<dbReference type="PANTHER" id="PTHR36836">
    <property type="entry name" value="COLANIC ACID BIOSYNTHESIS PROTEIN WCAK"/>
    <property type="match status" value="1"/>
</dbReference>
<dbReference type="InterPro" id="IPR007345">
    <property type="entry name" value="Polysacch_pyruvyl_Trfase"/>
</dbReference>
<gene>
    <name evidence="2" type="ORF">JDO7802_01352</name>
</gene>
<dbReference type="Proteomes" id="UP000049222">
    <property type="component" value="Unassembled WGS sequence"/>
</dbReference>
<name>A0A0M6YHT0_9RHOB</name>
<dbReference type="OrthoDB" id="1814359at2"/>
<dbReference type="STRING" id="420998.JDO7802_01352"/>
<protein>
    <submittedName>
        <fullName evidence="2">Colanic acid biosynthesis protein</fullName>
    </submittedName>
</protein>
<sequence>MSRPLRALLLLHSTRSHNLGVGALSVAQIAILRDIARTLGRKLEITLADYPDARDPYIDGDDIRIVPLSGAWIKSRKGYWAELRKTDVVIDIGGGDSFADIYGRKRLRLMFALKALAHLARKPYVFAPQTVGPFTRQTSRIAAKMHLNRCALVAVRDEPSRDHMAELGVKAEPILASDVALRMPAGDAPDLGRRTKVGLNVSGLLMGGGYTGQNEFGIAVDYPALIDALIVFFQGQGAEVHLIPHVIVPDGPMVGEDDFRACEALAAQHDGTILAPAFASPPEAKGYIAAMDFFMGARMHACIAAFSTGVPVVPMAYSRKFAGLFGSLGYGRTVDCTSQDGAQIMAAVRAAWVARATVAREVAQAADRGRMRLRRYEDALRGVLAKT</sequence>
<reference evidence="2 3" key="1">
    <citation type="submission" date="2015-07" db="EMBL/GenBank/DDBJ databases">
        <authorList>
            <person name="Noorani M."/>
        </authorList>
    </citation>
    <scope>NUCLEOTIDE SEQUENCE [LARGE SCALE GENOMIC DNA]</scope>
    <source>
        <strain evidence="2 3">CECT 7802</strain>
    </source>
</reference>
<dbReference type="PANTHER" id="PTHR36836:SF1">
    <property type="entry name" value="COLANIC ACID BIOSYNTHESIS PROTEIN WCAK"/>
    <property type="match status" value="1"/>
</dbReference>
<proteinExistence type="predicted"/>
<dbReference type="RefSeq" id="WP_055083854.1">
    <property type="nucleotide sequence ID" value="NZ_CXSU01000011.1"/>
</dbReference>
<dbReference type="EMBL" id="CXSU01000011">
    <property type="protein sequence ID" value="CTQ49339.1"/>
    <property type="molecule type" value="Genomic_DNA"/>
</dbReference>
<dbReference type="AlphaFoldDB" id="A0A0M6YHT0"/>
<feature type="domain" description="Polysaccharide pyruvyl transferase" evidence="1">
    <location>
        <begin position="31"/>
        <end position="318"/>
    </location>
</feature>
<evidence type="ECO:0000313" key="3">
    <source>
        <dbReference type="Proteomes" id="UP000049222"/>
    </source>
</evidence>
<keyword evidence="3" id="KW-1185">Reference proteome</keyword>